<dbReference type="GeneID" id="80894864"/>
<evidence type="ECO:0000256" key="6">
    <source>
        <dbReference type="ARBA" id="ARBA00022691"/>
    </source>
</evidence>
<evidence type="ECO:0000256" key="1">
    <source>
        <dbReference type="ARBA" id="ARBA00004123"/>
    </source>
</evidence>
<dbReference type="PROSITE" id="PS50280">
    <property type="entry name" value="SET"/>
    <property type="match status" value="1"/>
</dbReference>
<feature type="domain" description="Post-SET" evidence="10">
    <location>
        <begin position="81"/>
        <end position="97"/>
    </location>
</feature>
<dbReference type="EMBL" id="JAJHUN010000002">
    <property type="protein sequence ID" value="KAJ4161680.1"/>
    <property type="molecule type" value="Genomic_DNA"/>
</dbReference>
<proteinExistence type="predicted"/>
<dbReference type="Gene3D" id="2.170.270.10">
    <property type="entry name" value="SET domain"/>
    <property type="match status" value="1"/>
</dbReference>
<keyword evidence="4" id="KW-0489">Methyltransferase</keyword>
<sequence>MNYGNRRGNYMVAVGGGLVCDATDVYSLARQVNHSCEPNCRLRVQFSSGWPCLRLFSAGKPIEARSELTIDYNFQLFPGKSAQPCFCGASKCRGSIGSQKKSASGPTNDRETTEHSQQ</sequence>
<keyword evidence="5" id="KW-0808">Transferase</keyword>
<feature type="region of interest" description="Disordered" evidence="8">
    <location>
        <begin position="93"/>
        <end position="118"/>
    </location>
</feature>
<reference evidence="11" key="1">
    <citation type="journal article" date="2023" name="Access Microbiol">
        <title>De-novo genome assembly for Akanthomyces muscarius, a biocontrol agent of insect agricultural pests.</title>
        <authorList>
            <person name="Erdos Z."/>
            <person name="Studholme D.J."/>
            <person name="Raymond B."/>
            <person name="Sharma M."/>
        </authorList>
    </citation>
    <scope>NUCLEOTIDE SEQUENCE</scope>
    <source>
        <strain evidence="11">Ve6</strain>
    </source>
</reference>
<comment type="subcellular location">
    <subcellularLocation>
        <location evidence="2">Chromosome</location>
    </subcellularLocation>
    <subcellularLocation>
        <location evidence="1">Nucleus</location>
    </subcellularLocation>
</comment>
<dbReference type="GO" id="GO:0032259">
    <property type="term" value="P:methylation"/>
    <property type="evidence" value="ECO:0007669"/>
    <property type="project" value="UniProtKB-KW"/>
</dbReference>
<accession>A0A9W8URK3</accession>
<dbReference type="InterPro" id="IPR050777">
    <property type="entry name" value="SET2_Histone-Lys_MeTrsfase"/>
</dbReference>
<feature type="domain" description="SET" evidence="9">
    <location>
        <begin position="1"/>
        <end position="73"/>
    </location>
</feature>
<dbReference type="GO" id="GO:0005694">
    <property type="term" value="C:chromosome"/>
    <property type="evidence" value="ECO:0007669"/>
    <property type="project" value="UniProtKB-SubCell"/>
</dbReference>
<evidence type="ECO:0000256" key="5">
    <source>
        <dbReference type="ARBA" id="ARBA00022679"/>
    </source>
</evidence>
<evidence type="ECO:0000256" key="7">
    <source>
        <dbReference type="ARBA" id="ARBA00023242"/>
    </source>
</evidence>
<name>A0A9W8URK3_AKAMU</name>
<feature type="compositionally biased region" description="Basic and acidic residues" evidence="8">
    <location>
        <begin position="108"/>
        <end position="118"/>
    </location>
</feature>
<dbReference type="Proteomes" id="UP001144673">
    <property type="component" value="Unassembled WGS sequence"/>
</dbReference>
<dbReference type="AlphaFoldDB" id="A0A9W8URK3"/>
<dbReference type="GO" id="GO:0008168">
    <property type="term" value="F:methyltransferase activity"/>
    <property type="evidence" value="ECO:0007669"/>
    <property type="project" value="UniProtKB-KW"/>
</dbReference>
<keyword evidence="12" id="KW-1185">Reference proteome</keyword>
<evidence type="ECO:0000259" key="9">
    <source>
        <dbReference type="PROSITE" id="PS50280"/>
    </source>
</evidence>
<dbReference type="RefSeq" id="XP_056058064.1">
    <property type="nucleotide sequence ID" value="XM_056199634.1"/>
</dbReference>
<dbReference type="InterPro" id="IPR001214">
    <property type="entry name" value="SET_dom"/>
</dbReference>
<comment type="caution">
    <text evidence="11">The sequence shown here is derived from an EMBL/GenBank/DDBJ whole genome shotgun (WGS) entry which is preliminary data.</text>
</comment>
<gene>
    <name evidence="11" type="ORF">LMH87_007705</name>
</gene>
<dbReference type="SMART" id="SM00508">
    <property type="entry name" value="PostSET"/>
    <property type="match status" value="1"/>
</dbReference>
<evidence type="ECO:0000259" key="10">
    <source>
        <dbReference type="PROSITE" id="PS50868"/>
    </source>
</evidence>
<dbReference type="Pfam" id="PF00856">
    <property type="entry name" value="SET"/>
    <property type="match status" value="1"/>
</dbReference>
<feature type="compositionally biased region" description="Polar residues" evidence="8">
    <location>
        <begin position="96"/>
        <end position="107"/>
    </location>
</feature>
<evidence type="ECO:0008006" key="13">
    <source>
        <dbReference type="Google" id="ProtNLM"/>
    </source>
</evidence>
<keyword evidence="3" id="KW-0158">Chromosome</keyword>
<protein>
    <recommendedName>
        <fullName evidence="13">Post-SET domain-containing protein</fullName>
    </recommendedName>
</protein>
<dbReference type="InterPro" id="IPR046341">
    <property type="entry name" value="SET_dom_sf"/>
</dbReference>
<dbReference type="KEGG" id="amus:LMH87_007705"/>
<evidence type="ECO:0000313" key="11">
    <source>
        <dbReference type="EMBL" id="KAJ4161680.1"/>
    </source>
</evidence>
<dbReference type="PANTHER" id="PTHR22884">
    <property type="entry name" value="SET DOMAIN PROTEINS"/>
    <property type="match status" value="1"/>
</dbReference>
<dbReference type="PROSITE" id="PS50868">
    <property type="entry name" value="POST_SET"/>
    <property type="match status" value="1"/>
</dbReference>
<evidence type="ECO:0000256" key="2">
    <source>
        <dbReference type="ARBA" id="ARBA00004286"/>
    </source>
</evidence>
<dbReference type="InterPro" id="IPR003616">
    <property type="entry name" value="Post-SET_dom"/>
</dbReference>
<evidence type="ECO:0000256" key="3">
    <source>
        <dbReference type="ARBA" id="ARBA00022454"/>
    </source>
</evidence>
<evidence type="ECO:0000256" key="4">
    <source>
        <dbReference type="ARBA" id="ARBA00022603"/>
    </source>
</evidence>
<evidence type="ECO:0000256" key="8">
    <source>
        <dbReference type="SAM" id="MobiDB-lite"/>
    </source>
</evidence>
<keyword evidence="6" id="KW-0949">S-adenosyl-L-methionine</keyword>
<organism evidence="11 12">
    <name type="scientific">Akanthomyces muscarius</name>
    <name type="common">Entomopathogenic fungus</name>
    <name type="synonym">Lecanicillium muscarium</name>
    <dbReference type="NCBI Taxonomy" id="2231603"/>
    <lineage>
        <taxon>Eukaryota</taxon>
        <taxon>Fungi</taxon>
        <taxon>Dikarya</taxon>
        <taxon>Ascomycota</taxon>
        <taxon>Pezizomycotina</taxon>
        <taxon>Sordariomycetes</taxon>
        <taxon>Hypocreomycetidae</taxon>
        <taxon>Hypocreales</taxon>
        <taxon>Cordycipitaceae</taxon>
        <taxon>Akanthomyces</taxon>
    </lineage>
</organism>
<keyword evidence="7" id="KW-0539">Nucleus</keyword>
<dbReference type="SUPFAM" id="SSF82199">
    <property type="entry name" value="SET domain"/>
    <property type="match status" value="1"/>
</dbReference>
<evidence type="ECO:0000313" key="12">
    <source>
        <dbReference type="Proteomes" id="UP001144673"/>
    </source>
</evidence>
<dbReference type="GO" id="GO:0005634">
    <property type="term" value="C:nucleus"/>
    <property type="evidence" value="ECO:0007669"/>
    <property type="project" value="UniProtKB-SubCell"/>
</dbReference>